<feature type="signal peptide" evidence="1">
    <location>
        <begin position="1"/>
        <end position="20"/>
    </location>
</feature>
<reference evidence="2 3" key="1">
    <citation type="submission" date="2018-04" db="EMBL/GenBank/DDBJ databases">
        <title>Pelagivirga bohaiensis gen. nov., sp. nov., a bacterium isolated from the Bohai Sea.</title>
        <authorList>
            <person name="Ji X."/>
        </authorList>
    </citation>
    <scope>NUCLEOTIDE SEQUENCE [LARGE SCALE GENOMIC DNA]</scope>
    <source>
        <strain evidence="2 3">BH-SD19</strain>
    </source>
</reference>
<proteinExistence type="predicted"/>
<dbReference type="Pfam" id="PF02643">
    <property type="entry name" value="DUF192"/>
    <property type="match status" value="1"/>
</dbReference>
<dbReference type="InterPro" id="IPR038695">
    <property type="entry name" value="Saro_0823-like_sf"/>
</dbReference>
<name>A0A2T7GBL2_9RHOB</name>
<dbReference type="OrthoDB" id="9808290at2"/>
<dbReference type="AlphaFoldDB" id="A0A2T7GBL2"/>
<dbReference type="RefSeq" id="WP_108690512.1">
    <property type="nucleotide sequence ID" value="NZ_QCYH01000001.1"/>
</dbReference>
<dbReference type="Proteomes" id="UP000244446">
    <property type="component" value="Unassembled WGS sequence"/>
</dbReference>
<dbReference type="EMBL" id="QCYH01000001">
    <property type="protein sequence ID" value="PVA11768.1"/>
    <property type="molecule type" value="Genomic_DNA"/>
</dbReference>
<evidence type="ECO:0000256" key="1">
    <source>
        <dbReference type="SAM" id="SignalP"/>
    </source>
</evidence>
<keyword evidence="1" id="KW-0732">Signal</keyword>
<evidence type="ECO:0000313" key="3">
    <source>
        <dbReference type="Proteomes" id="UP000244446"/>
    </source>
</evidence>
<evidence type="ECO:0008006" key="4">
    <source>
        <dbReference type="Google" id="ProtNLM"/>
    </source>
</evidence>
<keyword evidence="3" id="KW-1185">Reference proteome</keyword>
<sequence>MKRFLGALALGALAAGAALAEPACRDDEVLLRGDWGQARFTIELADDEAERAQGLMHRESLPQGAGMLFVYPEARSVGFWMKNTLIPLDMIFIDATGTVARVHSNATPGDLNPIMGGSDVKAVLEINGGLAERMGIAPGTQLRHPAFAAERAGWGC</sequence>
<dbReference type="PANTHER" id="PTHR37953:SF1">
    <property type="entry name" value="UPF0127 PROTEIN MJ1496"/>
    <property type="match status" value="1"/>
</dbReference>
<comment type="caution">
    <text evidence="2">The sequence shown here is derived from an EMBL/GenBank/DDBJ whole genome shotgun (WGS) entry which is preliminary data.</text>
</comment>
<dbReference type="PANTHER" id="PTHR37953">
    <property type="entry name" value="UPF0127 PROTEIN MJ1496"/>
    <property type="match status" value="1"/>
</dbReference>
<organism evidence="2 3">
    <name type="scientific">Pelagivirga sediminicola</name>
    <dbReference type="NCBI Taxonomy" id="2170575"/>
    <lineage>
        <taxon>Bacteria</taxon>
        <taxon>Pseudomonadati</taxon>
        <taxon>Pseudomonadota</taxon>
        <taxon>Alphaproteobacteria</taxon>
        <taxon>Rhodobacterales</taxon>
        <taxon>Paracoccaceae</taxon>
        <taxon>Pelagivirga</taxon>
    </lineage>
</organism>
<accession>A0A2T7GBL2</accession>
<gene>
    <name evidence="2" type="ORF">DC366_02120</name>
</gene>
<evidence type="ECO:0000313" key="2">
    <source>
        <dbReference type="EMBL" id="PVA11768.1"/>
    </source>
</evidence>
<feature type="chain" id="PRO_5015581000" description="DUF192 domain-containing protein" evidence="1">
    <location>
        <begin position="21"/>
        <end position="156"/>
    </location>
</feature>
<dbReference type="Gene3D" id="2.60.120.1140">
    <property type="entry name" value="Protein of unknown function DUF192"/>
    <property type="match status" value="1"/>
</dbReference>
<protein>
    <recommendedName>
        <fullName evidence="4">DUF192 domain-containing protein</fullName>
    </recommendedName>
</protein>
<dbReference type="InterPro" id="IPR003795">
    <property type="entry name" value="DUF192"/>
</dbReference>